<dbReference type="Gene3D" id="2.10.70.10">
    <property type="entry name" value="Complement Module, domain 1"/>
    <property type="match status" value="2"/>
</dbReference>
<dbReference type="InterPro" id="IPR051503">
    <property type="entry name" value="ComplSys_Reg/VirEntry_Med"/>
</dbReference>
<dbReference type="SMART" id="SM00032">
    <property type="entry name" value="CCP"/>
    <property type="match status" value="3"/>
</dbReference>
<evidence type="ECO:0000259" key="7">
    <source>
        <dbReference type="PROSITE" id="PS50923"/>
    </source>
</evidence>
<dbReference type="Proteomes" id="UP000025227">
    <property type="component" value="Unplaced"/>
</dbReference>
<keyword evidence="2 5" id="KW-0768">Sushi</keyword>
<keyword evidence="4 5" id="KW-1015">Disulfide bond</keyword>
<dbReference type="PANTHER" id="PTHR45785">
    <property type="entry name" value="COMPLEMENT FACTOR H-RELATED"/>
    <property type="match status" value="1"/>
</dbReference>
<dbReference type="InterPro" id="IPR035976">
    <property type="entry name" value="Sushi/SCR/CCP_sf"/>
</dbReference>
<feature type="domain" description="Sushi" evidence="7">
    <location>
        <begin position="22"/>
        <end position="80"/>
    </location>
</feature>
<evidence type="ECO:0000256" key="6">
    <source>
        <dbReference type="SAM" id="SignalP"/>
    </source>
</evidence>
<sequence length="239" mass="24006">MMRFFICTVAIATLIPCVQAALKCPPVVAPLGGKTTFTGDAYDGTSVTATCSNGLIMNGAATLTCINGQWVPPTFGICTTIPGFGGAPGLRKAQCLPMLQPLGAILAYSSGETSTALAGLQDHGTTVMMRCNSPNALVSGPSVSTCVNGQWAPPTLGVCTAINASPLGAGGLSTNTPCGLGVVPPVNSHVIYSSSEVPYPEGSTATMICNPGYIASGPSVVSCRNGLFGLLGTCVRTTG</sequence>
<dbReference type="AlphaFoldDB" id="A0A7I4XVB9"/>
<dbReference type="PANTHER" id="PTHR45785:SF2">
    <property type="entry name" value="COMPLEMENT FACTOR H-RELATED"/>
    <property type="match status" value="1"/>
</dbReference>
<comment type="subcellular location">
    <subcellularLocation>
        <location evidence="1">Virion</location>
    </subcellularLocation>
</comment>
<evidence type="ECO:0000256" key="1">
    <source>
        <dbReference type="ARBA" id="ARBA00004328"/>
    </source>
</evidence>
<keyword evidence="3 6" id="KW-0732">Signal</keyword>
<dbReference type="SUPFAM" id="SSF57535">
    <property type="entry name" value="Complement control module/SCR domain"/>
    <property type="match status" value="3"/>
</dbReference>
<evidence type="ECO:0000256" key="4">
    <source>
        <dbReference type="ARBA" id="ARBA00023157"/>
    </source>
</evidence>
<dbReference type="Pfam" id="PF00084">
    <property type="entry name" value="Sushi"/>
    <property type="match status" value="2"/>
</dbReference>
<accession>A0A7I4XVB9</accession>
<comment type="caution">
    <text evidence="5">Lacks conserved residue(s) required for the propagation of feature annotation.</text>
</comment>
<organism evidence="8 9">
    <name type="scientific">Haemonchus contortus</name>
    <name type="common">Barber pole worm</name>
    <dbReference type="NCBI Taxonomy" id="6289"/>
    <lineage>
        <taxon>Eukaryota</taxon>
        <taxon>Metazoa</taxon>
        <taxon>Ecdysozoa</taxon>
        <taxon>Nematoda</taxon>
        <taxon>Chromadorea</taxon>
        <taxon>Rhabditida</taxon>
        <taxon>Rhabditina</taxon>
        <taxon>Rhabditomorpha</taxon>
        <taxon>Strongyloidea</taxon>
        <taxon>Trichostrongylidae</taxon>
        <taxon>Haemonchus</taxon>
    </lineage>
</organism>
<evidence type="ECO:0000256" key="3">
    <source>
        <dbReference type="ARBA" id="ARBA00022729"/>
    </source>
</evidence>
<reference evidence="9" key="1">
    <citation type="submission" date="2020-12" db="UniProtKB">
        <authorList>
            <consortium name="WormBaseParasite"/>
        </authorList>
    </citation>
    <scope>IDENTIFICATION</scope>
    <source>
        <strain evidence="9">MHco3</strain>
    </source>
</reference>
<feature type="signal peptide" evidence="6">
    <location>
        <begin position="1"/>
        <end position="20"/>
    </location>
</feature>
<feature type="disulfide bond" evidence="5">
    <location>
        <begin position="51"/>
        <end position="78"/>
    </location>
</feature>
<dbReference type="CDD" id="cd00033">
    <property type="entry name" value="CCP"/>
    <property type="match status" value="2"/>
</dbReference>
<dbReference type="OMA" id="TATMICN"/>
<dbReference type="PROSITE" id="PS50923">
    <property type="entry name" value="SUSHI"/>
    <property type="match status" value="2"/>
</dbReference>
<evidence type="ECO:0000313" key="9">
    <source>
        <dbReference type="WBParaSite" id="HCON_00015900-00001"/>
    </source>
</evidence>
<protein>
    <submittedName>
        <fullName evidence="9">Sushi domain-containing protein</fullName>
    </submittedName>
</protein>
<dbReference type="InterPro" id="IPR000436">
    <property type="entry name" value="Sushi_SCR_CCP_dom"/>
</dbReference>
<dbReference type="OrthoDB" id="6480633at2759"/>
<feature type="domain" description="Sushi" evidence="7">
    <location>
        <begin position="93"/>
        <end position="161"/>
    </location>
</feature>
<name>A0A7I4XVB9_HAECO</name>
<evidence type="ECO:0000256" key="5">
    <source>
        <dbReference type="PROSITE-ProRule" id="PRU00302"/>
    </source>
</evidence>
<dbReference type="WBParaSite" id="HCON_00015900-00001">
    <property type="protein sequence ID" value="HCON_00015900-00001"/>
    <property type="gene ID" value="HCON_00015900"/>
</dbReference>
<evidence type="ECO:0000313" key="8">
    <source>
        <dbReference type="Proteomes" id="UP000025227"/>
    </source>
</evidence>
<keyword evidence="8" id="KW-1185">Reference proteome</keyword>
<feature type="chain" id="PRO_5029687399" evidence="6">
    <location>
        <begin position="21"/>
        <end position="239"/>
    </location>
</feature>
<evidence type="ECO:0000256" key="2">
    <source>
        <dbReference type="ARBA" id="ARBA00022659"/>
    </source>
</evidence>
<proteinExistence type="predicted"/>